<evidence type="ECO:0008006" key="4">
    <source>
        <dbReference type="Google" id="ProtNLM"/>
    </source>
</evidence>
<sequence>MNSTQLRTQGPSGVASLEAMKASRILGILVIVIGIGFFLGGSIGWFTVKSQLADEQITVSDNAESHAGKKVEGPFTAFAQANAVKKDVLEATAGRTFAQLEMDEPVREMALQGASVRTSLLTSALSFGVSSLAAGSGISFVLLGSALILRTRRD</sequence>
<evidence type="ECO:0000313" key="3">
    <source>
        <dbReference type="Proteomes" id="UP000315353"/>
    </source>
</evidence>
<reference evidence="2 3" key="1">
    <citation type="submission" date="2019-06" db="EMBL/GenBank/DDBJ databases">
        <title>Whole genome shotgun sequence of Corynebacterium flavescens NBRC 14136.</title>
        <authorList>
            <person name="Hosoyama A."/>
            <person name="Uohara A."/>
            <person name="Ohji S."/>
            <person name="Ichikawa N."/>
        </authorList>
    </citation>
    <scope>NUCLEOTIDE SEQUENCE [LARGE SCALE GENOMIC DNA]</scope>
    <source>
        <strain evidence="2 3">NBRC 14136</strain>
    </source>
</reference>
<keyword evidence="1" id="KW-1133">Transmembrane helix</keyword>
<feature type="transmembrane region" description="Helical" evidence="1">
    <location>
        <begin position="125"/>
        <end position="149"/>
    </location>
</feature>
<protein>
    <recommendedName>
        <fullName evidence="4">Aromatic ring-opening dioxygenase LigA</fullName>
    </recommendedName>
</protein>
<dbReference type="RefSeq" id="WP_232315990.1">
    <property type="nucleotide sequence ID" value="NZ_BJNB01000001.1"/>
</dbReference>
<name>A0AB73B4I3_CORFL</name>
<organism evidence="2 3">
    <name type="scientific">Corynebacterium flavescens</name>
    <dbReference type="NCBI Taxonomy" id="28028"/>
    <lineage>
        <taxon>Bacteria</taxon>
        <taxon>Bacillati</taxon>
        <taxon>Actinomycetota</taxon>
        <taxon>Actinomycetes</taxon>
        <taxon>Mycobacteriales</taxon>
        <taxon>Corynebacteriaceae</taxon>
        <taxon>Corynebacterium</taxon>
    </lineage>
</organism>
<feature type="transmembrane region" description="Helical" evidence="1">
    <location>
        <begin position="25"/>
        <end position="46"/>
    </location>
</feature>
<proteinExistence type="predicted"/>
<dbReference type="GeneID" id="82880151"/>
<evidence type="ECO:0000313" key="2">
    <source>
        <dbReference type="EMBL" id="GEB96558.1"/>
    </source>
</evidence>
<keyword evidence="1" id="KW-0472">Membrane</keyword>
<comment type="caution">
    <text evidence="2">The sequence shown here is derived from an EMBL/GenBank/DDBJ whole genome shotgun (WGS) entry which is preliminary data.</text>
</comment>
<evidence type="ECO:0000256" key="1">
    <source>
        <dbReference type="SAM" id="Phobius"/>
    </source>
</evidence>
<keyword evidence="1" id="KW-0812">Transmembrane</keyword>
<dbReference type="AlphaFoldDB" id="A0AB73B4I3"/>
<accession>A0AB73B4I3</accession>
<gene>
    <name evidence="2" type="ORF">CFL01nite_00530</name>
</gene>
<dbReference type="Proteomes" id="UP000315353">
    <property type="component" value="Unassembled WGS sequence"/>
</dbReference>
<dbReference type="EMBL" id="BJNB01000001">
    <property type="protein sequence ID" value="GEB96558.1"/>
    <property type="molecule type" value="Genomic_DNA"/>
</dbReference>